<evidence type="ECO:0000256" key="16">
    <source>
        <dbReference type="ARBA" id="ARBA00023180"/>
    </source>
</evidence>
<dbReference type="PANTHER" id="PTHR27007">
    <property type="match status" value="1"/>
</dbReference>
<dbReference type="CDD" id="cd14066">
    <property type="entry name" value="STKc_IRAK"/>
    <property type="match status" value="1"/>
</dbReference>
<accession>A0AAP0RRD5</accession>
<dbReference type="Pfam" id="PF00139">
    <property type="entry name" value="Lectin_legB"/>
    <property type="match status" value="1"/>
</dbReference>
<dbReference type="AlphaFoldDB" id="A0AAP0RRD5"/>
<dbReference type="SUPFAM" id="SSF56112">
    <property type="entry name" value="Protein kinase-like (PK-like)"/>
    <property type="match status" value="1"/>
</dbReference>
<evidence type="ECO:0000313" key="23">
    <source>
        <dbReference type="Proteomes" id="UP001415857"/>
    </source>
</evidence>
<dbReference type="InterPro" id="IPR017441">
    <property type="entry name" value="Protein_kinase_ATP_BS"/>
</dbReference>
<feature type="domain" description="Protein kinase" evidence="21">
    <location>
        <begin position="319"/>
        <end position="589"/>
    </location>
</feature>
<comment type="catalytic activity">
    <reaction evidence="17">
        <text>L-threonyl-[protein] + ATP = O-phospho-L-threonyl-[protein] + ADP + H(+)</text>
        <dbReference type="Rhea" id="RHEA:46608"/>
        <dbReference type="Rhea" id="RHEA-COMP:11060"/>
        <dbReference type="Rhea" id="RHEA-COMP:11605"/>
        <dbReference type="ChEBI" id="CHEBI:15378"/>
        <dbReference type="ChEBI" id="CHEBI:30013"/>
        <dbReference type="ChEBI" id="CHEBI:30616"/>
        <dbReference type="ChEBI" id="CHEBI:61977"/>
        <dbReference type="ChEBI" id="CHEBI:456216"/>
        <dbReference type="EC" id="2.7.11.1"/>
    </reaction>
</comment>
<dbReference type="SUPFAM" id="SSF49899">
    <property type="entry name" value="Concanavalin A-like lectins/glucanases"/>
    <property type="match status" value="1"/>
</dbReference>
<dbReference type="Gene3D" id="3.30.200.20">
    <property type="entry name" value="Phosphorylase Kinase, domain 1"/>
    <property type="match status" value="1"/>
</dbReference>
<dbReference type="InterPro" id="IPR011009">
    <property type="entry name" value="Kinase-like_dom_sf"/>
</dbReference>
<comment type="similarity">
    <text evidence="3">In the C-terminal section; belongs to the protein kinase superfamily. Ser/Thr protein kinase family.</text>
</comment>
<dbReference type="InterPro" id="IPR000719">
    <property type="entry name" value="Prot_kinase_dom"/>
</dbReference>
<evidence type="ECO:0000256" key="17">
    <source>
        <dbReference type="ARBA" id="ARBA00047899"/>
    </source>
</evidence>
<dbReference type="EC" id="2.7.11.1" evidence="4"/>
<keyword evidence="14 20" id="KW-0472">Membrane</keyword>
<evidence type="ECO:0000256" key="13">
    <source>
        <dbReference type="ARBA" id="ARBA00022989"/>
    </source>
</evidence>
<keyword evidence="16" id="KW-0325">Glycoprotein</keyword>
<gene>
    <name evidence="22" type="ORF">L1049_011316</name>
</gene>
<evidence type="ECO:0000256" key="14">
    <source>
        <dbReference type="ARBA" id="ARBA00023136"/>
    </source>
</evidence>
<keyword evidence="15" id="KW-0675">Receptor</keyword>
<dbReference type="Gene3D" id="2.60.120.200">
    <property type="match status" value="1"/>
</dbReference>
<dbReference type="GO" id="GO:0004674">
    <property type="term" value="F:protein serine/threonine kinase activity"/>
    <property type="evidence" value="ECO:0007669"/>
    <property type="project" value="UniProtKB-KW"/>
</dbReference>
<dbReference type="GO" id="GO:0005524">
    <property type="term" value="F:ATP binding"/>
    <property type="evidence" value="ECO:0007669"/>
    <property type="project" value="UniProtKB-UniRule"/>
</dbReference>
<organism evidence="22 23">
    <name type="scientific">Liquidambar formosana</name>
    <name type="common">Formosan gum</name>
    <dbReference type="NCBI Taxonomy" id="63359"/>
    <lineage>
        <taxon>Eukaryota</taxon>
        <taxon>Viridiplantae</taxon>
        <taxon>Streptophyta</taxon>
        <taxon>Embryophyta</taxon>
        <taxon>Tracheophyta</taxon>
        <taxon>Spermatophyta</taxon>
        <taxon>Magnoliopsida</taxon>
        <taxon>eudicotyledons</taxon>
        <taxon>Gunneridae</taxon>
        <taxon>Pentapetalae</taxon>
        <taxon>Saxifragales</taxon>
        <taxon>Altingiaceae</taxon>
        <taxon>Liquidambar</taxon>
    </lineage>
</organism>
<evidence type="ECO:0000256" key="19">
    <source>
        <dbReference type="PROSITE-ProRule" id="PRU10141"/>
    </source>
</evidence>
<comment type="caution">
    <text evidence="22">The sequence shown here is derived from an EMBL/GenBank/DDBJ whole genome shotgun (WGS) entry which is preliminary data.</text>
</comment>
<evidence type="ECO:0000256" key="5">
    <source>
        <dbReference type="ARBA" id="ARBA00022527"/>
    </source>
</evidence>
<dbReference type="InterPro" id="IPR008271">
    <property type="entry name" value="Ser/Thr_kinase_AS"/>
</dbReference>
<evidence type="ECO:0000313" key="22">
    <source>
        <dbReference type="EMBL" id="KAK9283086.1"/>
    </source>
</evidence>
<keyword evidence="23" id="KW-1185">Reference proteome</keyword>
<dbReference type="GO" id="GO:0016020">
    <property type="term" value="C:membrane"/>
    <property type="evidence" value="ECO:0007669"/>
    <property type="project" value="UniProtKB-SubCell"/>
</dbReference>
<reference evidence="22 23" key="1">
    <citation type="journal article" date="2024" name="Plant J.">
        <title>Genome sequences and population genomics reveal climatic adaptation and genomic divergence between two closely related sweetgum species.</title>
        <authorList>
            <person name="Xu W.Q."/>
            <person name="Ren C.Q."/>
            <person name="Zhang X.Y."/>
            <person name="Comes H.P."/>
            <person name="Liu X.H."/>
            <person name="Li Y.G."/>
            <person name="Kettle C.J."/>
            <person name="Jalonen R."/>
            <person name="Gaisberger H."/>
            <person name="Ma Y.Z."/>
            <person name="Qiu Y.X."/>
        </authorList>
    </citation>
    <scope>NUCLEOTIDE SEQUENCE [LARGE SCALE GENOMIC DNA]</scope>
    <source>
        <strain evidence="22">Hangzhou</strain>
    </source>
</reference>
<dbReference type="FunFam" id="1.10.510.10:FF:000108">
    <property type="entry name" value="L-type lectin-domain containing receptor kinase S.4"/>
    <property type="match status" value="1"/>
</dbReference>
<dbReference type="InterPro" id="IPR013320">
    <property type="entry name" value="ConA-like_dom_sf"/>
</dbReference>
<evidence type="ECO:0000259" key="21">
    <source>
        <dbReference type="PROSITE" id="PS50011"/>
    </source>
</evidence>
<evidence type="ECO:0000256" key="3">
    <source>
        <dbReference type="ARBA" id="ARBA00010217"/>
    </source>
</evidence>
<dbReference type="SMART" id="SM00220">
    <property type="entry name" value="S_TKc"/>
    <property type="match status" value="1"/>
</dbReference>
<keyword evidence="8" id="KW-0732">Signal</keyword>
<evidence type="ECO:0000256" key="15">
    <source>
        <dbReference type="ARBA" id="ARBA00023170"/>
    </source>
</evidence>
<evidence type="ECO:0000256" key="9">
    <source>
        <dbReference type="ARBA" id="ARBA00022734"/>
    </source>
</evidence>
<feature type="transmembrane region" description="Helical" evidence="20">
    <location>
        <begin position="264"/>
        <end position="287"/>
    </location>
</feature>
<keyword evidence="11" id="KW-0418">Kinase</keyword>
<dbReference type="EMBL" id="JBBPBK010000006">
    <property type="protein sequence ID" value="KAK9283086.1"/>
    <property type="molecule type" value="Genomic_DNA"/>
</dbReference>
<evidence type="ECO:0000256" key="8">
    <source>
        <dbReference type="ARBA" id="ARBA00022729"/>
    </source>
</evidence>
<dbReference type="PROSITE" id="PS00107">
    <property type="entry name" value="PROTEIN_KINASE_ATP"/>
    <property type="match status" value="1"/>
</dbReference>
<dbReference type="PROSITE" id="PS50011">
    <property type="entry name" value="PROTEIN_KINASE_DOM"/>
    <property type="match status" value="1"/>
</dbReference>
<name>A0AAP0RRD5_LIQFO</name>
<dbReference type="CDD" id="cd06899">
    <property type="entry name" value="lectin_legume_LecRK_Arcelin_ConA"/>
    <property type="match status" value="1"/>
</dbReference>
<evidence type="ECO:0000256" key="4">
    <source>
        <dbReference type="ARBA" id="ARBA00012513"/>
    </source>
</evidence>
<evidence type="ECO:0000256" key="10">
    <source>
        <dbReference type="ARBA" id="ARBA00022741"/>
    </source>
</evidence>
<comment type="similarity">
    <text evidence="2">In the N-terminal section; belongs to the leguminous lectin family.</text>
</comment>
<evidence type="ECO:0000256" key="2">
    <source>
        <dbReference type="ARBA" id="ARBA00008536"/>
    </source>
</evidence>
<evidence type="ECO:0000256" key="6">
    <source>
        <dbReference type="ARBA" id="ARBA00022679"/>
    </source>
</evidence>
<dbReference type="FunFam" id="3.30.200.20:FF:000112">
    <property type="entry name" value="Lectin-domain containing receptor kinase A4.3"/>
    <property type="match status" value="1"/>
</dbReference>
<keyword evidence="5" id="KW-0723">Serine/threonine-protein kinase</keyword>
<dbReference type="GO" id="GO:0030246">
    <property type="term" value="F:carbohydrate binding"/>
    <property type="evidence" value="ECO:0007669"/>
    <property type="project" value="UniProtKB-KW"/>
</dbReference>
<dbReference type="Pfam" id="PF00069">
    <property type="entry name" value="Pkinase"/>
    <property type="match status" value="1"/>
</dbReference>
<evidence type="ECO:0000256" key="7">
    <source>
        <dbReference type="ARBA" id="ARBA00022692"/>
    </source>
</evidence>
<evidence type="ECO:0000256" key="12">
    <source>
        <dbReference type="ARBA" id="ARBA00022840"/>
    </source>
</evidence>
<keyword evidence="13 20" id="KW-1133">Transmembrane helix</keyword>
<keyword evidence="7 20" id="KW-0812">Transmembrane</keyword>
<keyword evidence="10 19" id="KW-0547">Nucleotide-binding</keyword>
<dbReference type="Proteomes" id="UP001415857">
    <property type="component" value="Unassembled WGS sequence"/>
</dbReference>
<keyword evidence="6" id="KW-0808">Transferase</keyword>
<feature type="binding site" evidence="19">
    <location>
        <position position="348"/>
    </location>
    <ligand>
        <name>ATP</name>
        <dbReference type="ChEBI" id="CHEBI:30616"/>
    </ligand>
</feature>
<dbReference type="Gene3D" id="1.10.510.10">
    <property type="entry name" value="Transferase(Phosphotransferase) domain 1"/>
    <property type="match status" value="1"/>
</dbReference>
<dbReference type="PROSITE" id="PS00108">
    <property type="entry name" value="PROTEIN_KINASE_ST"/>
    <property type="match status" value="1"/>
</dbReference>
<evidence type="ECO:0000256" key="11">
    <source>
        <dbReference type="ARBA" id="ARBA00022777"/>
    </source>
</evidence>
<proteinExistence type="inferred from homology"/>
<dbReference type="InterPro" id="IPR050528">
    <property type="entry name" value="L-type_Lectin-RKs"/>
</dbReference>
<keyword evidence="12 19" id="KW-0067">ATP-binding</keyword>
<evidence type="ECO:0000256" key="20">
    <source>
        <dbReference type="SAM" id="Phobius"/>
    </source>
</evidence>
<dbReference type="InterPro" id="IPR001220">
    <property type="entry name" value="Legume_lectin_dom"/>
</dbReference>
<comment type="catalytic activity">
    <reaction evidence="18">
        <text>L-seryl-[protein] + ATP = O-phospho-L-seryl-[protein] + ADP + H(+)</text>
        <dbReference type="Rhea" id="RHEA:17989"/>
        <dbReference type="Rhea" id="RHEA-COMP:9863"/>
        <dbReference type="Rhea" id="RHEA-COMP:11604"/>
        <dbReference type="ChEBI" id="CHEBI:15378"/>
        <dbReference type="ChEBI" id="CHEBI:29999"/>
        <dbReference type="ChEBI" id="CHEBI:30616"/>
        <dbReference type="ChEBI" id="CHEBI:83421"/>
        <dbReference type="ChEBI" id="CHEBI:456216"/>
        <dbReference type="EC" id="2.7.11.1"/>
    </reaction>
</comment>
<evidence type="ECO:0000256" key="18">
    <source>
        <dbReference type="ARBA" id="ARBA00048679"/>
    </source>
</evidence>
<comment type="subcellular location">
    <subcellularLocation>
        <location evidence="1">Membrane</location>
        <topology evidence="1">Single-pass type I membrane protein</topology>
    </subcellularLocation>
</comment>
<protein>
    <recommendedName>
        <fullName evidence="4">non-specific serine/threonine protein kinase</fullName>
        <ecNumber evidence="4">2.7.11.1</ecNumber>
    </recommendedName>
</protein>
<sequence length="634" mass="70124">MELLSSLQTEPYSSQTSPNISLAMPFTRPHFTCSTLKKTTLLQPQQLPLSPRPLLFAIVGPVSGGATGEGFTFTISPTNQRFRVSSSDHYLGLFNPINEGNFSNHVFAVEFDTVKSQALFRDIDENHVGIDINSLKSNASATASYYDHTNKSRVQVNLDSGSRIQAWVDYDGAHKIVNVTICPFNLPKPSRPLLSHSIDLSPILEEFMYVGFSSSTGKPTASHYILGWSFQMGIEAPPLDLSKIPFPPKRGSRSPELRKKGIEIGGLSSLVTLVLLMGAIIFSLWMLRKAKLADALEDWELDFPHRFRYKDLYIATKGFTESQILGKGGFGCVYKGVLPNTKEEVAVKRISHNSKQGLKEFVAEVATLGKLRHRHLVHLQGWCKRKDDLLLVYDYMSNGSLDTFLFEVKKSLDWGQRFRILKEISSGLLYLHEEWEQVVVHRDVKANNVLLDANMTARLGDFGLAKLYEHGKNPSTTHVVGTVGYIAPELSYTGKATASSDVYAYGALLLEVACGRRPVDASVSSGGVVILQEWVGDCYQRGQIFEVVDPKLGDFYAKEEMELVLKVGLLCSQLAPQARPNMRQVNRYLGGFDPLPDIDVLHVVVVDAGLVDAVSHSHPSSVGVMSTGSLRCGR</sequence>
<keyword evidence="9" id="KW-0430">Lectin</keyword>
<evidence type="ECO:0000256" key="1">
    <source>
        <dbReference type="ARBA" id="ARBA00004479"/>
    </source>
</evidence>